<dbReference type="InterPro" id="IPR050079">
    <property type="entry name" value="DEAD_box_RNA_helicase"/>
</dbReference>
<comment type="similarity">
    <text evidence="5">Belongs to the DEAD box helicase family.</text>
</comment>
<keyword evidence="1" id="KW-0547">Nucleotide-binding</keyword>
<dbReference type="InterPro" id="IPR011545">
    <property type="entry name" value="DEAD/DEAH_box_helicase_dom"/>
</dbReference>
<evidence type="ECO:0000259" key="7">
    <source>
        <dbReference type="PROSITE" id="PS51192"/>
    </source>
</evidence>
<feature type="compositionally biased region" description="Polar residues" evidence="6">
    <location>
        <begin position="525"/>
        <end position="545"/>
    </location>
</feature>
<keyword evidence="3 9" id="KW-0347">Helicase</keyword>
<dbReference type="Gene3D" id="3.40.50.300">
    <property type="entry name" value="P-loop containing nucleotide triphosphate hydrolases"/>
    <property type="match status" value="2"/>
</dbReference>
<reference evidence="9 10" key="1">
    <citation type="submission" date="2023-03" db="EMBL/GenBank/DDBJ databases">
        <title>Genome sequence of Microbacterium sp. KACC 23027.</title>
        <authorList>
            <person name="Kim S."/>
            <person name="Heo J."/>
            <person name="Kwon S.-W."/>
        </authorList>
    </citation>
    <scope>NUCLEOTIDE SEQUENCE [LARGE SCALE GENOMIC DNA]</scope>
    <source>
        <strain evidence="9 10">KACC 23027</strain>
    </source>
</reference>
<feature type="compositionally biased region" description="Gly residues" evidence="6">
    <location>
        <begin position="423"/>
        <end position="447"/>
    </location>
</feature>
<evidence type="ECO:0000256" key="1">
    <source>
        <dbReference type="ARBA" id="ARBA00022741"/>
    </source>
</evidence>
<dbReference type="SUPFAM" id="SSF52540">
    <property type="entry name" value="P-loop containing nucleoside triphosphate hydrolases"/>
    <property type="match status" value="1"/>
</dbReference>
<feature type="compositionally biased region" description="Low complexity" evidence="6">
    <location>
        <begin position="392"/>
        <end position="405"/>
    </location>
</feature>
<feature type="region of interest" description="Disordered" evidence="6">
    <location>
        <begin position="389"/>
        <end position="566"/>
    </location>
</feature>
<evidence type="ECO:0000256" key="6">
    <source>
        <dbReference type="SAM" id="MobiDB-lite"/>
    </source>
</evidence>
<protein>
    <submittedName>
        <fullName evidence="9">DEAD/DEAH box helicase</fullName>
    </submittedName>
</protein>
<accession>A0ABY8C6I9</accession>
<dbReference type="EMBL" id="CP119108">
    <property type="protein sequence ID" value="WEG10711.1"/>
    <property type="molecule type" value="Genomic_DNA"/>
</dbReference>
<dbReference type="PROSITE" id="PS51192">
    <property type="entry name" value="HELICASE_ATP_BIND_1"/>
    <property type="match status" value="1"/>
</dbReference>
<feature type="compositionally biased region" description="Basic and acidic residues" evidence="6">
    <location>
        <begin position="468"/>
        <end position="494"/>
    </location>
</feature>
<dbReference type="PANTHER" id="PTHR47959:SF13">
    <property type="entry name" value="ATP-DEPENDENT RNA HELICASE RHLE"/>
    <property type="match status" value="1"/>
</dbReference>
<sequence>MSVTSFLSLGVPEPLAAVLSADGKTEAFAIQRDTLPDSLAGRDVLGRGRTGSGKTIAFALPLVARLASSGTATRPARPRGLVLAPTRELATQIAATVKPLADAVGLSVTTIFGGVSQKPQEQAMRRGVDIVVACPGRLEDLQKQGVVDLGAVEIAVLDEADHMADLGFLPGVTRILAATPANGQRLLFSATLDRGVDKLVKRFLHDAVSHSVDESSVPQGVMTHRVFLVPDGGAKTELVRHLASGRGRRIMFTRTKHQAKRLAKQLTASGIPAVDLQGNLSQNARERNLAAFGADPDAGGVRVLVATDVAARGVHVDDVELVVHVDPPVEHKAYLHRSGRTARAGAEGVVVTVALDEQRRDVVDLLRGAKLKVPFESVAAGDDTVSTLVGDPAPHVKPAPVAAPAQGGGGRSGGRGGERGSRGGRGGSGGRGAQGGQSGRGAQGGRSGRSDASATADRHPRTGGSDASRLDNRDVSTGEGRQKGARGDAPRGDQRGGGQRNGQRDGAPRKSGQHSGGQRKGGQHGQSAHSAAPQSGRTASGTPTIGATVGSLHSRGPRRASRPTGR</sequence>
<feature type="domain" description="Helicase C-terminal" evidence="8">
    <location>
        <begin position="237"/>
        <end position="381"/>
    </location>
</feature>
<gene>
    <name evidence="9" type="ORF">PU630_13365</name>
</gene>
<dbReference type="InterPro" id="IPR027417">
    <property type="entry name" value="P-loop_NTPase"/>
</dbReference>
<dbReference type="Pfam" id="PF00270">
    <property type="entry name" value="DEAD"/>
    <property type="match status" value="1"/>
</dbReference>
<evidence type="ECO:0000313" key="9">
    <source>
        <dbReference type="EMBL" id="WEG10711.1"/>
    </source>
</evidence>
<feature type="compositionally biased region" description="Gly residues" evidence="6">
    <location>
        <begin position="514"/>
        <end position="524"/>
    </location>
</feature>
<evidence type="ECO:0000256" key="2">
    <source>
        <dbReference type="ARBA" id="ARBA00022801"/>
    </source>
</evidence>
<dbReference type="Pfam" id="PF00271">
    <property type="entry name" value="Helicase_C"/>
    <property type="match status" value="1"/>
</dbReference>
<feature type="domain" description="Helicase ATP-binding" evidence="7">
    <location>
        <begin position="35"/>
        <end position="210"/>
    </location>
</feature>
<dbReference type="Proteomes" id="UP001214553">
    <property type="component" value="Chromosome"/>
</dbReference>
<dbReference type="SMART" id="SM00487">
    <property type="entry name" value="DEXDc"/>
    <property type="match status" value="1"/>
</dbReference>
<dbReference type="CDD" id="cd00268">
    <property type="entry name" value="DEADc"/>
    <property type="match status" value="1"/>
</dbReference>
<dbReference type="GO" id="GO:0004386">
    <property type="term" value="F:helicase activity"/>
    <property type="evidence" value="ECO:0007669"/>
    <property type="project" value="UniProtKB-KW"/>
</dbReference>
<dbReference type="InterPro" id="IPR014001">
    <property type="entry name" value="Helicase_ATP-bd"/>
</dbReference>
<keyword evidence="2" id="KW-0378">Hydrolase</keyword>
<dbReference type="InterPro" id="IPR001650">
    <property type="entry name" value="Helicase_C-like"/>
</dbReference>
<dbReference type="PROSITE" id="PS51194">
    <property type="entry name" value="HELICASE_CTER"/>
    <property type="match status" value="1"/>
</dbReference>
<evidence type="ECO:0000256" key="5">
    <source>
        <dbReference type="ARBA" id="ARBA00038437"/>
    </source>
</evidence>
<keyword evidence="10" id="KW-1185">Reference proteome</keyword>
<dbReference type="CDD" id="cd18787">
    <property type="entry name" value="SF2_C_DEAD"/>
    <property type="match status" value="1"/>
</dbReference>
<dbReference type="InterPro" id="IPR044742">
    <property type="entry name" value="DEAD/DEAH_RhlB"/>
</dbReference>
<keyword evidence="4" id="KW-0067">ATP-binding</keyword>
<feature type="compositionally biased region" description="Basic residues" evidence="6">
    <location>
        <begin position="555"/>
        <end position="566"/>
    </location>
</feature>
<proteinExistence type="inferred from homology"/>
<evidence type="ECO:0000256" key="4">
    <source>
        <dbReference type="ARBA" id="ARBA00022840"/>
    </source>
</evidence>
<evidence type="ECO:0000256" key="3">
    <source>
        <dbReference type="ARBA" id="ARBA00022806"/>
    </source>
</evidence>
<organism evidence="9 10">
    <name type="scientific">Microbacterium horticulturae</name>
    <dbReference type="NCBI Taxonomy" id="3028316"/>
    <lineage>
        <taxon>Bacteria</taxon>
        <taxon>Bacillati</taxon>
        <taxon>Actinomycetota</taxon>
        <taxon>Actinomycetes</taxon>
        <taxon>Micrococcales</taxon>
        <taxon>Microbacteriaceae</taxon>
        <taxon>Microbacterium</taxon>
    </lineage>
</organism>
<feature type="compositionally biased region" description="Gly residues" evidence="6">
    <location>
        <begin position="406"/>
        <end position="415"/>
    </location>
</feature>
<name>A0ABY8C6I9_9MICO</name>
<evidence type="ECO:0000259" key="8">
    <source>
        <dbReference type="PROSITE" id="PS51194"/>
    </source>
</evidence>
<evidence type="ECO:0000313" key="10">
    <source>
        <dbReference type="Proteomes" id="UP001214553"/>
    </source>
</evidence>
<dbReference type="SMART" id="SM00490">
    <property type="entry name" value="HELICc"/>
    <property type="match status" value="1"/>
</dbReference>
<dbReference type="PANTHER" id="PTHR47959">
    <property type="entry name" value="ATP-DEPENDENT RNA HELICASE RHLE-RELATED"/>
    <property type="match status" value="1"/>
</dbReference>